<evidence type="ECO:0000256" key="2">
    <source>
        <dbReference type="ARBA" id="ARBA00006602"/>
    </source>
</evidence>
<evidence type="ECO:0000256" key="5">
    <source>
        <dbReference type="ARBA" id="ARBA00022927"/>
    </source>
</evidence>
<organism evidence="8 9">
    <name type="scientific">Solirubrobacter pauli</name>
    <dbReference type="NCBI Taxonomy" id="166793"/>
    <lineage>
        <taxon>Bacteria</taxon>
        <taxon>Bacillati</taxon>
        <taxon>Actinomycetota</taxon>
        <taxon>Thermoleophilia</taxon>
        <taxon>Solirubrobacterales</taxon>
        <taxon>Solirubrobacteraceae</taxon>
        <taxon>Solirubrobacter</taxon>
    </lineage>
</organism>
<evidence type="ECO:0000256" key="1">
    <source>
        <dbReference type="ARBA" id="ARBA00003041"/>
    </source>
</evidence>
<protein>
    <submittedName>
        <fullName evidence="8">Flagellar assembly protein FliH/type III secretion protein L</fullName>
    </submittedName>
</protein>
<proteinExistence type="inferred from homology"/>
<dbReference type="GO" id="GO:0015031">
    <property type="term" value="P:protein transport"/>
    <property type="evidence" value="ECO:0007669"/>
    <property type="project" value="UniProtKB-KW"/>
</dbReference>
<keyword evidence="8" id="KW-0966">Cell projection</keyword>
<dbReference type="InterPro" id="IPR051472">
    <property type="entry name" value="T3SS_Stator/FliH"/>
</dbReference>
<dbReference type="PANTHER" id="PTHR34982">
    <property type="entry name" value="YOP PROTEINS TRANSLOCATION PROTEIN L"/>
    <property type="match status" value="1"/>
</dbReference>
<reference evidence="8 9" key="1">
    <citation type="submission" date="2018-10" db="EMBL/GenBank/DDBJ databases">
        <title>Genomic Encyclopedia of Archaeal and Bacterial Type Strains, Phase II (KMG-II): from individual species to whole genera.</title>
        <authorList>
            <person name="Goeker M."/>
        </authorList>
    </citation>
    <scope>NUCLEOTIDE SEQUENCE [LARGE SCALE GENOMIC DNA]</scope>
    <source>
        <strain evidence="8 9">DSM 14954</strain>
    </source>
</reference>
<evidence type="ECO:0000256" key="4">
    <source>
        <dbReference type="ARBA" id="ARBA00022795"/>
    </source>
</evidence>
<comment type="similarity">
    <text evidence="2">Belongs to the FliH family.</text>
</comment>
<accession>A0A660LBG6</accession>
<sequence>MGFVAEFDFEMLEPPAPELSPADQAAAVMDVLAEARAEADQIRRQALEEGYAAGRHEALEALAPALSALAAATEEVRAAQVDTAAELERRAVELGMALASKVLAGALSVQPERVLDSVQGALRGIVERERVIVMVNPEDLEIVQGAAEELKATLGGIDQCVIEAERRVGRGGCIVRTPVGDVDARIETKLERATEVVAAALAKPSAKRSARSPKA</sequence>
<name>A0A660LBG6_9ACTN</name>
<keyword evidence="5" id="KW-0653">Protein transport</keyword>
<dbReference type="PANTHER" id="PTHR34982:SF1">
    <property type="entry name" value="FLAGELLAR ASSEMBLY PROTEIN FLIH"/>
    <property type="match status" value="1"/>
</dbReference>
<keyword evidence="6" id="KW-1006">Bacterial flagellum protein export</keyword>
<comment type="caution">
    <text evidence="8">The sequence shown here is derived from an EMBL/GenBank/DDBJ whole genome shotgun (WGS) entry which is preliminary data.</text>
</comment>
<dbReference type="AlphaFoldDB" id="A0A660LBG6"/>
<dbReference type="Gene3D" id="3.30.2320.30">
    <property type="entry name" value="ATP synthase, E subunit, C-terminal"/>
    <property type="match status" value="1"/>
</dbReference>
<keyword evidence="8" id="KW-0282">Flagellum</keyword>
<comment type="function">
    <text evidence="1">Needed for flagellar regrowth and assembly.</text>
</comment>
<evidence type="ECO:0000259" key="7">
    <source>
        <dbReference type="Pfam" id="PF02108"/>
    </source>
</evidence>
<dbReference type="OrthoDB" id="5244961at2"/>
<keyword evidence="3" id="KW-0813">Transport</keyword>
<evidence type="ECO:0000256" key="3">
    <source>
        <dbReference type="ARBA" id="ARBA00022448"/>
    </source>
</evidence>
<feature type="domain" description="Flagellar assembly protein FliH/Type III secretion system HrpE" evidence="7">
    <location>
        <begin position="67"/>
        <end position="192"/>
    </location>
</feature>
<evidence type="ECO:0000313" key="9">
    <source>
        <dbReference type="Proteomes" id="UP000278962"/>
    </source>
</evidence>
<evidence type="ECO:0000256" key="6">
    <source>
        <dbReference type="ARBA" id="ARBA00023225"/>
    </source>
</evidence>
<dbReference type="Pfam" id="PF02108">
    <property type="entry name" value="FliH"/>
    <property type="match status" value="1"/>
</dbReference>
<dbReference type="GO" id="GO:0044781">
    <property type="term" value="P:bacterial-type flagellum organization"/>
    <property type="evidence" value="ECO:0007669"/>
    <property type="project" value="UniProtKB-KW"/>
</dbReference>
<dbReference type="EMBL" id="RBIL01000001">
    <property type="protein sequence ID" value="RKQ92397.1"/>
    <property type="molecule type" value="Genomic_DNA"/>
</dbReference>
<dbReference type="SUPFAM" id="SSF160527">
    <property type="entry name" value="V-type ATPase subunit E-like"/>
    <property type="match status" value="1"/>
</dbReference>
<keyword evidence="4" id="KW-1005">Bacterial flagellum biogenesis</keyword>
<dbReference type="InterPro" id="IPR018035">
    <property type="entry name" value="Flagellar_FliH/T3SS_HrpE"/>
</dbReference>
<evidence type="ECO:0000313" key="8">
    <source>
        <dbReference type="EMBL" id="RKQ92397.1"/>
    </source>
</evidence>
<dbReference type="InterPro" id="IPR038495">
    <property type="entry name" value="ATPase_E_C"/>
</dbReference>
<dbReference type="Proteomes" id="UP000278962">
    <property type="component" value="Unassembled WGS sequence"/>
</dbReference>
<dbReference type="GO" id="GO:0005829">
    <property type="term" value="C:cytosol"/>
    <property type="evidence" value="ECO:0007669"/>
    <property type="project" value="TreeGrafter"/>
</dbReference>
<keyword evidence="8" id="KW-0969">Cilium</keyword>
<dbReference type="RefSeq" id="WP_121250095.1">
    <property type="nucleotide sequence ID" value="NZ_RBIL01000001.1"/>
</dbReference>
<keyword evidence="9" id="KW-1185">Reference proteome</keyword>
<gene>
    <name evidence="8" type="ORF">C8N24_2243</name>
</gene>